<comment type="caution">
    <text evidence="1">The sequence shown here is derived from an EMBL/GenBank/DDBJ whole genome shotgun (WGS) entry which is preliminary data.</text>
</comment>
<evidence type="ECO:0000313" key="1">
    <source>
        <dbReference type="EMBL" id="KAJ2991623.1"/>
    </source>
</evidence>
<name>A0ACC1PHD9_9PEZI</name>
<accession>A0ACC1PHD9</accession>
<evidence type="ECO:0000313" key="2">
    <source>
        <dbReference type="Proteomes" id="UP001143856"/>
    </source>
</evidence>
<reference evidence="1" key="1">
    <citation type="submission" date="2022-10" db="EMBL/GenBank/DDBJ databases">
        <title>Genome Sequence of Xylaria curta.</title>
        <authorList>
            <person name="Buettner E."/>
        </authorList>
    </citation>
    <scope>NUCLEOTIDE SEQUENCE</scope>
    <source>
        <strain evidence="1">Babe10</strain>
    </source>
</reference>
<gene>
    <name evidence="1" type="ORF">NUW58_g2448</name>
</gene>
<organism evidence="1 2">
    <name type="scientific">Xylaria curta</name>
    <dbReference type="NCBI Taxonomy" id="42375"/>
    <lineage>
        <taxon>Eukaryota</taxon>
        <taxon>Fungi</taxon>
        <taxon>Dikarya</taxon>
        <taxon>Ascomycota</taxon>
        <taxon>Pezizomycotina</taxon>
        <taxon>Sordariomycetes</taxon>
        <taxon>Xylariomycetidae</taxon>
        <taxon>Xylariales</taxon>
        <taxon>Xylariaceae</taxon>
        <taxon>Xylaria</taxon>
    </lineage>
</organism>
<sequence length="407" mass="42364">MYSKELVSAIAALGLVSGVAALGCRDDPVEIKNQADATQAGNCDSIPNDVVFDSMAGVDIIFGSRLTKIGGSLIVRNNSVIHSLQSSSLQTIGGTFELNNVISLTSLVFPKLTEVGAIQWITLSALPEPTFGTPGITKAKSVLVADTFVANLDGINVQELTDMNINNNDRLSKFSTSIKSLSNALYVNNNALNMSMEMPNLEWIANMTIANVSSFSVPSLKTVNGSMRFDSNYFPQFLAPNLTEIHDGDLSFVSNPQLQNISIPLLKKVGGGLTVANNTDLEKIDGLDSLETVGGAIKMRGSFNAIDLPKLDNVVGTAEFVSTGDIKKSCEQLEKLSGNIIQGKVTACDSNNDRANNDTSEAGGSNGGSGSGNGNGGNGDSAASLASASMSTVVTLAALGGLVAAFL</sequence>
<keyword evidence="2" id="KW-1185">Reference proteome</keyword>
<dbReference type="Proteomes" id="UP001143856">
    <property type="component" value="Unassembled WGS sequence"/>
</dbReference>
<protein>
    <submittedName>
        <fullName evidence="1">Uncharacterized protein</fullName>
    </submittedName>
</protein>
<proteinExistence type="predicted"/>
<dbReference type="EMBL" id="JAPDGR010000318">
    <property type="protein sequence ID" value="KAJ2991623.1"/>
    <property type="molecule type" value="Genomic_DNA"/>
</dbReference>